<dbReference type="RefSeq" id="WP_157695990.1">
    <property type="nucleotide sequence ID" value="NZ_BMNU01000002.1"/>
</dbReference>
<evidence type="ECO:0000313" key="2">
    <source>
        <dbReference type="Proteomes" id="UP000325296"/>
    </source>
</evidence>
<name>A0A5B2UUQ1_9PSED</name>
<dbReference type="Proteomes" id="UP000325296">
    <property type="component" value="Unassembled WGS sequence"/>
</dbReference>
<dbReference type="OrthoDB" id="6890721at2"/>
<organism evidence="1 2">
    <name type="scientific">Pseudomonas brenneri</name>
    <dbReference type="NCBI Taxonomy" id="129817"/>
    <lineage>
        <taxon>Bacteria</taxon>
        <taxon>Pseudomonadati</taxon>
        <taxon>Pseudomonadota</taxon>
        <taxon>Gammaproteobacteria</taxon>
        <taxon>Pseudomonadales</taxon>
        <taxon>Pseudomonadaceae</taxon>
        <taxon>Pseudomonas</taxon>
    </lineage>
</organism>
<sequence length="291" mass="32606">MGENGSRLHFPSLFVYEPQEMEFNTSSSSRWLLALFGASLLSLSGCQSHTPEQAAALAAAQMQQKDEKFVTTFQMILRSYALAANEQELTGVMNMIMTVDAQNHVVDCSTKRGTLLPNQDLNNLRQAKLGKLVTDLCWTTLFPEVSPKVFADAKDTQVIVAPMVFTPLLGMSEEEQQKHTARIDFYKQIRFFREQLFAGHAIDSIGVASFHFIADAQGKVSECMVNLNQSPYRLQGFKVDSALQQRLVTQCKLLDLRQMPGFDSHPQGLPTGYVFVDYSPWMNGHAKAEQQ</sequence>
<evidence type="ECO:0000313" key="1">
    <source>
        <dbReference type="EMBL" id="KAA2230168.1"/>
    </source>
</evidence>
<dbReference type="EMBL" id="VUOL01000006">
    <property type="protein sequence ID" value="KAA2230168.1"/>
    <property type="molecule type" value="Genomic_DNA"/>
</dbReference>
<protein>
    <submittedName>
        <fullName evidence="1">Uncharacterized protein</fullName>
    </submittedName>
</protein>
<reference evidence="1 2" key="1">
    <citation type="submission" date="2019-09" db="EMBL/GenBank/DDBJ databases">
        <title>Draft genome sequence of Pseudomonas brenneri CCUG 51514(T).</title>
        <authorList>
            <person name="Tunovic T."/>
            <person name="Pineiro-Iglesias B."/>
            <person name="Unosson C."/>
            <person name="Inganas E."/>
            <person name="Ohlen M."/>
            <person name="Cardew S."/>
            <person name="Jensie-Markopoulos S."/>
            <person name="Salva-Serra F."/>
            <person name="Jaen-Luchoro D."/>
            <person name="Svensson-Stadler L."/>
            <person name="Chun J."/>
            <person name="Moore E."/>
        </authorList>
    </citation>
    <scope>NUCLEOTIDE SEQUENCE [LARGE SCALE GENOMIC DNA]</scope>
    <source>
        <strain evidence="1 2">CCUG 51514</strain>
    </source>
</reference>
<gene>
    <name evidence="1" type="ORF">F1720_13015</name>
</gene>
<comment type="caution">
    <text evidence="1">The sequence shown here is derived from an EMBL/GenBank/DDBJ whole genome shotgun (WGS) entry which is preliminary data.</text>
</comment>
<proteinExistence type="predicted"/>
<accession>A0A5B2UUQ1</accession>
<dbReference type="AlphaFoldDB" id="A0A5B2UUQ1"/>